<evidence type="ECO:0000256" key="1">
    <source>
        <dbReference type="SAM" id="SignalP"/>
    </source>
</evidence>
<gene>
    <name evidence="2" type="ORF">SM116_13190</name>
</gene>
<proteinExistence type="predicted"/>
<accession>A0ABZ0SN70</accession>
<feature type="signal peptide" evidence="1">
    <location>
        <begin position="1"/>
        <end position="28"/>
    </location>
</feature>
<keyword evidence="3" id="KW-1185">Reference proteome</keyword>
<protein>
    <recommendedName>
        <fullName evidence="4">DUF4142 domain-containing protein</fullName>
    </recommendedName>
</protein>
<evidence type="ECO:0008006" key="4">
    <source>
        <dbReference type="Google" id="ProtNLM"/>
    </source>
</evidence>
<sequence>MNRSLCTAIVSVGAATAIAVGGVAPAFAATGAPAPAATHAAASLSTVQQRGATLIAERLASLGTAITRVTAAKDATASDRAKILGTLTSDKSALTALAAKIHADTSIATARADVASIFTTYRVYAVALPQSYIAIGADRIGDTAVPRLQSAHDRLQGRGADKAQLAVMQNDIDTAAQDVKGLDSEALAVTPAAFNADHSVMSALRARLKDAVAHIKAAAMIGKELVGQKAPHASAPITPSPDPSATGVS</sequence>
<evidence type="ECO:0000313" key="3">
    <source>
        <dbReference type="Proteomes" id="UP001323798"/>
    </source>
</evidence>
<reference evidence="2 3" key="1">
    <citation type="submission" date="2023-11" db="EMBL/GenBank/DDBJ databases">
        <title>Genome sequence of Microbacterium rhizosphaerae KACC 19337.</title>
        <authorList>
            <person name="Choi H."/>
            <person name="Kim S."/>
            <person name="Kim Y."/>
            <person name="Kwon S.-W."/>
            <person name="Heo J."/>
        </authorList>
    </citation>
    <scope>NUCLEOTIDE SEQUENCE [LARGE SCALE GENOMIC DNA]</scope>
    <source>
        <strain evidence="2 3">KACC 19337</strain>
    </source>
</reference>
<dbReference type="Proteomes" id="UP001323798">
    <property type="component" value="Chromosome"/>
</dbReference>
<evidence type="ECO:0000313" key="2">
    <source>
        <dbReference type="EMBL" id="WPR88717.1"/>
    </source>
</evidence>
<organism evidence="2 3">
    <name type="scientific">Microbacterium rhizosphaerae</name>
    <dbReference type="NCBI Taxonomy" id="1678237"/>
    <lineage>
        <taxon>Bacteria</taxon>
        <taxon>Bacillati</taxon>
        <taxon>Actinomycetota</taxon>
        <taxon>Actinomycetes</taxon>
        <taxon>Micrococcales</taxon>
        <taxon>Microbacteriaceae</taxon>
        <taxon>Microbacterium</taxon>
    </lineage>
</organism>
<keyword evidence="1" id="KW-0732">Signal</keyword>
<dbReference type="RefSeq" id="WP_320941436.1">
    <property type="nucleotide sequence ID" value="NZ_BAABEU010000006.1"/>
</dbReference>
<feature type="chain" id="PRO_5047077994" description="DUF4142 domain-containing protein" evidence="1">
    <location>
        <begin position="29"/>
        <end position="249"/>
    </location>
</feature>
<dbReference type="EMBL" id="CP139368">
    <property type="protein sequence ID" value="WPR88717.1"/>
    <property type="molecule type" value="Genomic_DNA"/>
</dbReference>
<name>A0ABZ0SN70_9MICO</name>